<dbReference type="AlphaFoldDB" id="A0A084XU17"/>
<evidence type="ECO:0000313" key="3">
    <source>
        <dbReference type="Proteomes" id="UP000019812"/>
    </source>
</evidence>
<evidence type="ECO:0000256" key="1">
    <source>
        <dbReference type="SAM" id="MobiDB-lite"/>
    </source>
</evidence>
<comment type="caution">
    <text evidence="2">The sequence shown here is derived from an EMBL/GenBank/DDBJ whole genome shotgun (WGS) entry which is preliminary data.</text>
</comment>
<dbReference type="STRING" id="1457154.CAPSK01_004800"/>
<feature type="region of interest" description="Disordered" evidence="1">
    <location>
        <begin position="48"/>
        <end position="101"/>
    </location>
</feature>
<name>A0A084XU17_9PROT</name>
<sequence length="101" mass="10376">MDVTSKLTQSDVDEHLERLAKFKRMLPRYADVRAIGAAAAMVIPPVEHLSSPEPGGGAGGRNGQCTAHAPCSSIDSGGPTGMHPARTGNGQGLSACRSPIP</sequence>
<accession>A0A084XU17</accession>
<dbReference type="EMBL" id="JDSS02000053">
    <property type="protein sequence ID" value="KFB65961.1"/>
    <property type="molecule type" value="Genomic_DNA"/>
</dbReference>
<organism evidence="2 3">
    <name type="scientific">Candidatus Accumulibacter vicinus</name>
    <dbReference type="NCBI Taxonomy" id="2954382"/>
    <lineage>
        <taxon>Bacteria</taxon>
        <taxon>Pseudomonadati</taxon>
        <taxon>Pseudomonadota</taxon>
        <taxon>Betaproteobacteria</taxon>
        <taxon>Candidatus Accumulibacter</taxon>
    </lineage>
</organism>
<proteinExistence type="predicted"/>
<dbReference type="Proteomes" id="UP000019812">
    <property type="component" value="Unassembled WGS sequence"/>
</dbReference>
<evidence type="ECO:0000313" key="2">
    <source>
        <dbReference type="EMBL" id="KFB65961.1"/>
    </source>
</evidence>
<reference evidence="2 3" key="1">
    <citation type="submission" date="2014-07" db="EMBL/GenBank/DDBJ databases">
        <title>Expanding our view of genomic diversity in Candidatus Accumulibacter clades.</title>
        <authorList>
            <person name="Skennerton C.T."/>
            <person name="Barr J.J."/>
            <person name="Slater F.R."/>
            <person name="Bond P.L."/>
            <person name="Tyson G.W."/>
        </authorList>
    </citation>
    <scope>NUCLEOTIDE SEQUENCE [LARGE SCALE GENOMIC DNA]</scope>
    <source>
        <strain evidence="3">SK-01</strain>
    </source>
</reference>
<protein>
    <submittedName>
        <fullName evidence="2">Uncharacterized protein</fullName>
    </submittedName>
</protein>
<gene>
    <name evidence="2" type="ORF">CAPSK01_004800</name>
</gene>